<dbReference type="FunFam" id="3.40.50.300:FF:000191">
    <property type="entry name" value="Pre-mRNA-splicing factor ATP-dependent RNA helicase"/>
    <property type="match status" value="1"/>
</dbReference>
<keyword evidence="5" id="KW-0067">ATP-binding</keyword>
<dbReference type="InterPro" id="IPR011709">
    <property type="entry name" value="DEAD-box_helicase_OB_fold"/>
</dbReference>
<dbReference type="InterPro" id="IPR012340">
    <property type="entry name" value="NA-bd_OB-fold"/>
</dbReference>
<accession>A0A061AX74</accession>
<dbReference type="FunFam" id="2.40.50.140:FF:000061">
    <property type="entry name" value="ATP-dependent RNA helicase DHX8"/>
    <property type="match status" value="1"/>
</dbReference>
<feature type="domain" description="Helicase ATP-binding" evidence="12">
    <location>
        <begin position="457"/>
        <end position="620"/>
    </location>
</feature>
<keyword evidence="16" id="KW-1185">Reference proteome</keyword>
<keyword evidence="10" id="KW-0732">Signal</keyword>
<dbReference type="FunFam" id="3.40.50.300:FF:000007">
    <property type="entry name" value="Pre-mRNA-splicing factor ATP-dependent RNA helicase"/>
    <property type="match status" value="1"/>
</dbReference>
<feature type="domain" description="Helicase C-terminal" evidence="13">
    <location>
        <begin position="642"/>
        <end position="818"/>
    </location>
</feature>
<organism evidence="14">
    <name type="scientific">Cyberlindnera fabianii</name>
    <name type="common">Yeast</name>
    <name type="synonym">Hansenula fabianii</name>
    <dbReference type="NCBI Taxonomy" id="36022"/>
    <lineage>
        <taxon>Eukaryota</taxon>
        <taxon>Fungi</taxon>
        <taxon>Dikarya</taxon>
        <taxon>Ascomycota</taxon>
        <taxon>Saccharomycotina</taxon>
        <taxon>Saccharomycetes</taxon>
        <taxon>Phaffomycetales</taxon>
        <taxon>Phaffomycetaceae</taxon>
        <taxon>Cyberlindnera</taxon>
    </lineage>
</organism>
<dbReference type="GO" id="GO:0065003">
    <property type="term" value="P:protein-containing complex assembly"/>
    <property type="evidence" value="ECO:0007669"/>
    <property type="project" value="UniProtKB-ARBA"/>
</dbReference>
<dbReference type="GO" id="GO:0000390">
    <property type="term" value="P:spliceosomal complex disassembly"/>
    <property type="evidence" value="ECO:0007669"/>
    <property type="project" value="TreeGrafter"/>
</dbReference>
<dbReference type="Pfam" id="PF21010">
    <property type="entry name" value="HA2_C"/>
    <property type="match status" value="1"/>
</dbReference>
<keyword evidence="15" id="KW-0347">Helicase</keyword>
<dbReference type="PROSITE" id="PS00690">
    <property type="entry name" value="DEAH_ATP_HELICASE"/>
    <property type="match status" value="1"/>
</dbReference>
<evidence type="ECO:0000256" key="7">
    <source>
        <dbReference type="ARBA" id="ARBA00023242"/>
    </source>
</evidence>
<dbReference type="Gene3D" id="1.20.120.1080">
    <property type="match status" value="1"/>
</dbReference>
<evidence type="ECO:0000259" key="12">
    <source>
        <dbReference type="PROSITE" id="PS51192"/>
    </source>
</evidence>
<dbReference type="SMART" id="SM00316">
    <property type="entry name" value="S1"/>
    <property type="match status" value="1"/>
</dbReference>
<name>A0A061AX74_CYBFA</name>
<sequence>MIYASFKALFIIQLIEAIESAPLLTMVETLESIRRSIMDEAGVDDEDIADFVCHLHEDSATLEEFRTSLEEYGASFPMDFVNRIYYLLKHMRKNVSVKVEESHEAAIKQENHSHDNFLSLPNEERTIKPEDQTSITQLWDDFKYEDDLKPEIRSRERSRSPRTDKREDYRDRHDLDELPIVGKIYRGRVANITHFGAFIRLEGVRGRVDGLCHISAIDKQRIDHPSDVLKRDQEVFVRVKDVNERKIGLSMKDVDQTSGEMVETFNDRPRGREVFTHVNESKRLTSPERWELRQLIASGAISAADHPELIEDEKPNTFEHSNDAEEELNVEVKPSVPPFLQGVNIDTHAAAPNKVITLPEGSLNRAAMTGSALAKERRERKLKEMKEERDQKLKEKTLQARKTHDDPVVDDEPPQDEGNIEWQKRRNKGVSFGKRSNLPMREQRESLPVFQVREQLIKAVQDNQFLVIVGETGSGKTTQLTQYLNESGFSRNGVIGCTQPRRVAAQSVAKRVAEEMGVRLGQEVGYTVRFDDNSSPSTQIKYMTDGMLQREVLQDPDMSRYSCIMLDEAHERTVATDILFALLKKAASRRPDLKVIVTSATLDANKFSKYFNSCPIMEIPGRTFPVEILYTNEPESDYLAAALETVIHIHVSEGEGDILVFLTGADEIETSVEVLREKIKALGDSVGELLVLPVYSALPSEMQSRIFEPAAPGVRKVILATNIAETSLTIDGIFYVVDPGFSKVNMYDPKLGMDTLTVKPISRAQANQRAGRAGRTGPGKCYRLYTELAYKNEMIPNTIPEIQRQNLSNTLLMLKAIGINDLINFEFMDPPSTESIMLSLNDLYYLRAVDDDSRITALGRNLVNIPAEPKISKTLIESIHYKCSDDMISIFAMITTPNIFFRPKGKEELSDRKKARFHHPHGDHLTFLNVYNHWVNSGYSRDWCQENFVQERSMNRAREIRKQLVDIFKRNKYPLVSCGRETNAVRKALCSGFFRNVAKRDQQSGYKTLEEGTQVFIHPGSSVRSTPQYVLYDTIRNTTKEYMNHVTTVEPQWLIEVAPEFFEANGTRTQAKRKSEKIVPLFNRFTKDQNDWRLNRPNAGSERKRFRA</sequence>
<dbReference type="Pfam" id="PF00575">
    <property type="entry name" value="S1"/>
    <property type="match status" value="1"/>
</dbReference>
<dbReference type="Pfam" id="PF00271">
    <property type="entry name" value="Helicase_C"/>
    <property type="match status" value="1"/>
</dbReference>
<dbReference type="GO" id="GO:0016787">
    <property type="term" value="F:hydrolase activity"/>
    <property type="evidence" value="ECO:0007669"/>
    <property type="project" value="UniProtKB-KW"/>
</dbReference>
<dbReference type="InterPro" id="IPR014001">
    <property type="entry name" value="Helicase_ATP-bd"/>
</dbReference>
<dbReference type="Pfam" id="PF00270">
    <property type="entry name" value="DEAD"/>
    <property type="match status" value="1"/>
</dbReference>
<feature type="compositionally biased region" description="Acidic residues" evidence="9">
    <location>
        <begin position="408"/>
        <end position="419"/>
    </location>
</feature>
<feature type="chain" id="PRO_5015026809" description="RNA helicase" evidence="10">
    <location>
        <begin position="18"/>
        <end position="1108"/>
    </location>
</feature>
<dbReference type="InterPro" id="IPR011545">
    <property type="entry name" value="DEAD/DEAH_box_helicase_dom"/>
</dbReference>
<dbReference type="InterPro" id="IPR001650">
    <property type="entry name" value="Helicase_C-like"/>
</dbReference>
<dbReference type="InterPro" id="IPR002464">
    <property type="entry name" value="DNA/RNA_helicase_DEAH_CS"/>
</dbReference>
<evidence type="ECO:0000313" key="14">
    <source>
        <dbReference type="EMBL" id="CDR39314.1"/>
    </source>
</evidence>
<feature type="compositionally biased region" description="Basic and acidic residues" evidence="9">
    <location>
        <begin position="374"/>
        <end position="407"/>
    </location>
</feature>
<dbReference type="SUPFAM" id="SSF50249">
    <property type="entry name" value="Nucleic acid-binding proteins"/>
    <property type="match status" value="1"/>
</dbReference>
<evidence type="ECO:0000256" key="4">
    <source>
        <dbReference type="ARBA" id="ARBA00022801"/>
    </source>
</evidence>
<dbReference type="Pfam" id="PF07717">
    <property type="entry name" value="OB_NTP_bind"/>
    <property type="match status" value="1"/>
</dbReference>
<feature type="region of interest" description="Disordered" evidence="9">
    <location>
        <begin position="370"/>
        <end position="435"/>
    </location>
</feature>
<dbReference type="SMART" id="SM00487">
    <property type="entry name" value="DEXDc"/>
    <property type="match status" value="1"/>
</dbReference>
<dbReference type="Proteomes" id="UP000189513">
    <property type="component" value="Unassembled WGS sequence"/>
</dbReference>
<feature type="domain" description="S1 motif" evidence="11">
    <location>
        <begin position="182"/>
        <end position="252"/>
    </location>
</feature>
<dbReference type="CDD" id="cd18791">
    <property type="entry name" value="SF2_C_RHA"/>
    <property type="match status" value="1"/>
</dbReference>
<dbReference type="InterPro" id="IPR007502">
    <property type="entry name" value="Helicase-assoc_dom"/>
</dbReference>
<comment type="catalytic activity">
    <reaction evidence="8">
        <text>ATP + H2O = ADP + phosphate + H(+)</text>
        <dbReference type="Rhea" id="RHEA:13065"/>
        <dbReference type="ChEBI" id="CHEBI:15377"/>
        <dbReference type="ChEBI" id="CHEBI:15378"/>
        <dbReference type="ChEBI" id="CHEBI:30616"/>
        <dbReference type="ChEBI" id="CHEBI:43474"/>
        <dbReference type="ChEBI" id="CHEBI:456216"/>
        <dbReference type="EC" id="3.6.4.13"/>
    </reaction>
</comment>
<evidence type="ECO:0000256" key="2">
    <source>
        <dbReference type="ARBA" id="ARBA00022664"/>
    </source>
</evidence>
<keyword evidence="7" id="KW-0539">Nucleus</keyword>
<gene>
    <name evidence="15" type="ORF">BON22_4528</name>
    <name evidence="14" type="ORF">CYFA0S_03e02102g</name>
</gene>
<dbReference type="EMBL" id="MPUK01000010">
    <property type="protein sequence ID" value="ONH65580.1"/>
    <property type="molecule type" value="Genomic_DNA"/>
</dbReference>
<evidence type="ECO:0000259" key="11">
    <source>
        <dbReference type="PROSITE" id="PS50126"/>
    </source>
</evidence>
<dbReference type="OMA" id="MKEVDQV"/>
<dbReference type="PROSITE" id="PS51192">
    <property type="entry name" value="HELICASE_ATP_BIND_1"/>
    <property type="match status" value="1"/>
</dbReference>
<dbReference type="OrthoDB" id="10253254at2759"/>
<protein>
    <recommendedName>
        <fullName evidence="1">RNA helicase</fullName>
        <ecNumber evidence="1">3.6.4.13</ecNumber>
    </recommendedName>
</protein>
<evidence type="ECO:0000256" key="1">
    <source>
        <dbReference type="ARBA" id="ARBA00012552"/>
    </source>
</evidence>
<dbReference type="InterPro" id="IPR003593">
    <property type="entry name" value="AAA+_ATPase"/>
</dbReference>
<dbReference type="SMART" id="SM00847">
    <property type="entry name" value="HA2"/>
    <property type="match status" value="1"/>
</dbReference>
<dbReference type="CDD" id="cd05684">
    <property type="entry name" value="S1_DHX8_helicase"/>
    <property type="match status" value="1"/>
</dbReference>
<dbReference type="SMART" id="SM00382">
    <property type="entry name" value="AAA"/>
    <property type="match status" value="1"/>
</dbReference>
<reference evidence="14" key="1">
    <citation type="journal article" date="2014" name="Genome Announc.">
        <title>Genome sequence of the yeast Cyberlindnera fabianii (Hansenula fabianii).</title>
        <authorList>
            <person name="Freel K.C."/>
            <person name="Sarilar V."/>
            <person name="Neuveglise C."/>
            <person name="Devillers H."/>
            <person name="Friedrich A."/>
            <person name="Schacherer J."/>
        </authorList>
    </citation>
    <scope>NUCLEOTIDE SEQUENCE</scope>
    <source>
        <strain evidence="14">YJS4271</strain>
    </source>
</reference>
<evidence type="ECO:0000256" key="6">
    <source>
        <dbReference type="ARBA" id="ARBA00023187"/>
    </source>
</evidence>
<dbReference type="SUPFAM" id="SSF52540">
    <property type="entry name" value="P-loop containing nucleoside triphosphate hydrolases"/>
    <property type="match status" value="1"/>
</dbReference>
<dbReference type="EMBL" id="LK052888">
    <property type="protein sequence ID" value="CDR39314.1"/>
    <property type="molecule type" value="Genomic_DNA"/>
</dbReference>
<dbReference type="InterPro" id="IPR049621">
    <property type="entry name" value="S1_DHX8_helicase"/>
</dbReference>
<keyword evidence="2" id="KW-0507">mRNA processing</keyword>
<dbReference type="Gene3D" id="3.40.50.300">
    <property type="entry name" value="P-loop containing nucleotide triphosphate hydrolases"/>
    <property type="match status" value="2"/>
</dbReference>
<dbReference type="EC" id="3.6.4.13" evidence="1"/>
<evidence type="ECO:0000313" key="15">
    <source>
        <dbReference type="EMBL" id="ONH65580.1"/>
    </source>
</evidence>
<feature type="region of interest" description="Disordered" evidence="9">
    <location>
        <begin position="150"/>
        <end position="170"/>
    </location>
</feature>
<dbReference type="PROSITE" id="PS51194">
    <property type="entry name" value="HELICASE_CTER"/>
    <property type="match status" value="1"/>
</dbReference>
<reference evidence="15" key="3">
    <citation type="submission" date="2017-01" db="EMBL/GenBank/DDBJ databases">
        <authorList>
            <person name="Mah S.A."/>
            <person name="Swanson W.J."/>
            <person name="Moy G.W."/>
            <person name="Vacquier V.D."/>
        </authorList>
    </citation>
    <scope>NUCLEOTIDE SEQUENCE [LARGE SCALE GENOMIC DNA]</scope>
    <source>
        <strain evidence="15">65</strain>
    </source>
</reference>
<dbReference type="InterPro" id="IPR027417">
    <property type="entry name" value="P-loop_NTPase"/>
</dbReference>
<evidence type="ECO:0000256" key="5">
    <source>
        <dbReference type="ARBA" id="ARBA00022840"/>
    </source>
</evidence>
<keyword evidence="6" id="KW-0508">mRNA splicing</keyword>
<dbReference type="SMART" id="SM00490">
    <property type="entry name" value="HELICc"/>
    <property type="match status" value="1"/>
</dbReference>
<dbReference type="PANTHER" id="PTHR18934:SF85">
    <property type="entry name" value="ATP-DEPENDENT RNA HELICASE DHX8"/>
    <property type="match status" value="1"/>
</dbReference>
<dbReference type="Gene3D" id="2.40.50.140">
    <property type="entry name" value="Nucleic acid-binding proteins"/>
    <property type="match status" value="1"/>
</dbReference>
<keyword evidence="4" id="KW-0378">Hydrolase</keyword>
<dbReference type="GO" id="GO:0005524">
    <property type="term" value="F:ATP binding"/>
    <property type="evidence" value="ECO:0007669"/>
    <property type="project" value="UniProtKB-KW"/>
</dbReference>
<evidence type="ECO:0000313" key="16">
    <source>
        <dbReference type="Proteomes" id="UP000189513"/>
    </source>
</evidence>
<dbReference type="VEuPathDB" id="FungiDB:BON22_4528"/>
<dbReference type="InterPro" id="IPR003029">
    <property type="entry name" value="S1_domain"/>
</dbReference>
<dbReference type="AlphaFoldDB" id="A0A061AX74"/>
<reference evidence="16" key="2">
    <citation type="journal article" date="2017" name="Genome Announc.">
        <title>Genome sequences of Cyberlindnera fabianii 65, Pichia kudriavzevii 129, and Saccharomyces cerevisiae 131 isolated from fermented masau fruits in Zimbabwe.</title>
        <authorList>
            <person name="van Rijswijck I.M.H."/>
            <person name="Derks M.F.L."/>
            <person name="Abee T."/>
            <person name="de Ridder D."/>
            <person name="Smid E.J."/>
        </authorList>
    </citation>
    <scope>NUCLEOTIDE SEQUENCE [LARGE SCALE GENOMIC DNA]</scope>
    <source>
        <strain evidence="16">65</strain>
    </source>
</reference>
<keyword evidence="3" id="KW-0547">Nucleotide-binding</keyword>
<dbReference type="STRING" id="36022.A0A061AX74"/>
<dbReference type="GO" id="GO:0071013">
    <property type="term" value="C:catalytic step 2 spliceosome"/>
    <property type="evidence" value="ECO:0007669"/>
    <property type="project" value="TreeGrafter"/>
</dbReference>
<evidence type="ECO:0000256" key="10">
    <source>
        <dbReference type="SAM" id="SignalP"/>
    </source>
</evidence>
<dbReference type="GO" id="GO:0022613">
    <property type="term" value="P:ribonucleoprotein complex biogenesis"/>
    <property type="evidence" value="ECO:0007669"/>
    <property type="project" value="UniProtKB-ARBA"/>
</dbReference>
<proteinExistence type="predicted"/>
<evidence type="ECO:0000256" key="3">
    <source>
        <dbReference type="ARBA" id="ARBA00022741"/>
    </source>
</evidence>
<evidence type="ECO:0000259" key="13">
    <source>
        <dbReference type="PROSITE" id="PS51194"/>
    </source>
</evidence>
<dbReference type="PANTHER" id="PTHR18934">
    <property type="entry name" value="ATP-DEPENDENT RNA HELICASE"/>
    <property type="match status" value="1"/>
</dbReference>
<evidence type="ECO:0000256" key="9">
    <source>
        <dbReference type="SAM" id="MobiDB-lite"/>
    </source>
</evidence>
<dbReference type="GO" id="GO:0003724">
    <property type="term" value="F:RNA helicase activity"/>
    <property type="evidence" value="ECO:0007669"/>
    <property type="project" value="UniProtKB-EC"/>
</dbReference>
<dbReference type="GO" id="GO:0003723">
    <property type="term" value="F:RNA binding"/>
    <property type="evidence" value="ECO:0007669"/>
    <property type="project" value="TreeGrafter"/>
</dbReference>
<evidence type="ECO:0000256" key="8">
    <source>
        <dbReference type="ARBA" id="ARBA00047984"/>
    </source>
</evidence>
<dbReference type="PROSITE" id="PS50126">
    <property type="entry name" value="S1"/>
    <property type="match status" value="1"/>
</dbReference>
<feature type="signal peptide" evidence="10">
    <location>
        <begin position="1"/>
        <end position="17"/>
    </location>
</feature>